<keyword evidence="2" id="KW-1185">Reference proteome</keyword>
<dbReference type="Proteomes" id="UP000799755">
    <property type="component" value="Unassembled WGS sequence"/>
</dbReference>
<protein>
    <submittedName>
        <fullName evidence="1">Uncharacterized protein</fullName>
    </submittedName>
</protein>
<gene>
    <name evidence="1" type="ORF">BDR25DRAFT_351980</name>
</gene>
<name>A0ACB6R5B5_9PLEO</name>
<evidence type="ECO:0000313" key="2">
    <source>
        <dbReference type="Proteomes" id="UP000799755"/>
    </source>
</evidence>
<sequence length="190" mass="21749">MNTSNLRPMLRNMDPTSVVILNTLHTLVETYKGGELAMLSLKSEPAIIRVILLSATNHDSSRRRSNQGHTEERKLQKKRGKLVPSRYFYKSSTFMDRKLSCTPTETWQPGSLALARMLWGHFRPRGKALGQVGVPGQSSQENRRPGKVLGNLENRPMKIPVPRYLRSRPWRVVLDSYDIYNRGFTKSDLL</sequence>
<proteinExistence type="predicted"/>
<evidence type="ECO:0000313" key="1">
    <source>
        <dbReference type="EMBL" id="KAF2474429.1"/>
    </source>
</evidence>
<dbReference type="EMBL" id="MU003498">
    <property type="protein sequence ID" value="KAF2474429.1"/>
    <property type="molecule type" value="Genomic_DNA"/>
</dbReference>
<reference evidence="1" key="1">
    <citation type="journal article" date="2020" name="Stud. Mycol.">
        <title>101 Dothideomycetes genomes: a test case for predicting lifestyles and emergence of pathogens.</title>
        <authorList>
            <person name="Haridas S."/>
            <person name="Albert R."/>
            <person name="Binder M."/>
            <person name="Bloem J."/>
            <person name="Labutti K."/>
            <person name="Salamov A."/>
            <person name="Andreopoulos B."/>
            <person name="Baker S."/>
            <person name="Barry K."/>
            <person name="Bills G."/>
            <person name="Bluhm B."/>
            <person name="Cannon C."/>
            <person name="Castanera R."/>
            <person name="Culley D."/>
            <person name="Daum C."/>
            <person name="Ezra D."/>
            <person name="Gonzalez J."/>
            <person name="Henrissat B."/>
            <person name="Kuo A."/>
            <person name="Liang C."/>
            <person name="Lipzen A."/>
            <person name="Lutzoni F."/>
            <person name="Magnuson J."/>
            <person name="Mondo S."/>
            <person name="Nolan M."/>
            <person name="Ohm R."/>
            <person name="Pangilinan J."/>
            <person name="Park H.-J."/>
            <person name="Ramirez L."/>
            <person name="Alfaro M."/>
            <person name="Sun H."/>
            <person name="Tritt A."/>
            <person name="Yoshinaga Y."/>
            <person name="Zwiers L.-H."/>
            <person name="Turgeon B."/>
            <person name="Goodwin S."/>
            <person name="Spatafora J."/>
            <person name="Crous P."/>
            <person name="Grigoriev I."/>
        </authorList>
    </citation>
    <scope>NUCLEOTIDE SEQUENCE</scope>
    <source>
        <strain evidence="1">ATCC 200398</strain>
    </source>
</reference>
<accession>A0ACB6R5B5</accession>
<organism evidence="1 2">
    <name type="scientific">Lindgomyces ingoldianus</name>
    <dbReference type="NCBI Taxonomy" id="673940"/>
    <lineage>
        <taxon>Eukaryota</taxon>
        <taxon>Fungi</taxon>
        <taxon>Dikarya</taxon>
        <taxon>Ascomycota</taxon>
        <taxon>Pezizomycotina</taxon>
        <taxon>Dothideomycetes</taxon>
        <taxon>Pleosporomycetidae</taxon>
        <taxon>Pleosporales</taxon>
        <taxon>Lindgomycetaceae</taxon>
        <taxon>Lindgomyces</taxon>
    </lineage>
</organism>
<comment type="caution">
    <text evidence="1">The sequence shown here is derived from an EMBL/GenBank/DDBJ whole genome shotgun (WGS) entry which is preliminary data.</text>
</comment>